<gene>
    <name evidence="2" type="ORF">SOCE26_064920</name>
</gene>
<organism evidence="2 3">
    <name type="scientific">Sorangium cellulosum</name>
    <name type="common">Polyangium cellulosum</name>
    <dbReference type="NCBI Taxonomy" id="56"/>
    <lineage>
        <taxon>Bacteria</taxon>
        <taxon>Pseudomonadati</taxon>
        <taxon>Myxococcota</taxon>
        <taxon>Polyangia</taxon>
        <taxon>Polyangiales</taxon>
        <taxon>Polyangiaceae</taxon>
        <taxon>Sorangium</taxon>
    </lineage>
</organism>
<dbReference type="InterPro" id="IPR016187">
    <property type="entry name" value="CTDL_fold"/>
</dbReference>
<dbReference type="InterPro" id="IPR042095">
    <property type="entry name" value="SUMF_sf"/>
</dbReference>
<evidence type="ECO:0000313" key="3">
    <source>
        <dbReference type="Proteomes" id="UP000238348"/>
    </source>
</evidence>
<dbReference type="SUPFAM" id="SSF56436">
    <property type="entry name" value="C-type lectin-like"/>
    <property type="match status" value="1"/>
</dbReference>
<dbReference type="PANTHER" id="PTHR23150:SF19">
    <property type="entry name" value="FORMYLGLYCINE-GENERATING ENZYME"/>
    <property type="match status" value="1"/>
</dbReference>
<feature type="domain" description="Sulfatase-modifying factor enzyme-like" evidence="1">
    <location>
        <begin position="72"/>
        <end position="244"/>
    </location>
</feature>
<name>A0A2L0F0G0_SORCE</name>
<dbReference type="OrthoDB" id="5496976at2"/>
<proteinExistence type="predicted"/>
<dbReference type="RefSeq" id="WP_104983454.1">
    <property type="nucleotide sequence ID" value="NZ_CP012673.1"/>
</dbReference>
<dbReference type="GO" id="GO:0120147">
    <property type="term" value="F:formylglycine-generating oxidase activity"/>
    <property type="evidence" value="ECO:0007669"/>
    <property type="project" value="TreeGrafter"/>
</dbReference>
<dbReference type="InterPro" id="IPR051043">
    <property type="entry name" value="Sulfatase_Mod_Factor_Kinase"/>
</dbReference>
<sequence>MLFDVLLAQLLAQAGALPAPLPAPKPASACPPDMVLVEGTHHENVQRICTSYRGGHCYRFFPGLFAVEPRATPVRACMDRHEWPNRAGALPVVMLRFVEAEKECAAAGKRLCTEFEWELACEGPSALPFPYGYAQDAAACNVGKPYRGISERRLASDDPAVRAAETQRLWQGEPSGSYPACVSPYGVMDLVGNVEEWVATSRPEWPHRSSLKGGYWSKPWAGCRGTNESHGPMFRFYEIGFRCCKDAGPPT</sequence>
<evidence type="ECO:0000313" key="2">
    <source>
        <dbReference type="EMBL" id="AUX45013.1"/>
    </source>
</evidence>
<dbReference type="PANTHER" id="PTHR23150">
    <property type="entry name" value="SULFATASE MODIFYING FACTOR 1, 2"/>
    <property type="match status" value="1"/>
</dbReference>
<accession>A0A2L0F0G0</accession>
<evidence type="ECO:0000259" key="1">
    <source>
        <dbReference type="Pfam" id="PF03781"/>
    </source>
</evidence>
<dbReference type="Proteomes" id="UP000238348">
    <property type="component" value="Chromosome"/>
</dbReference>
<dbReference type="Gene3D" id="3.90.1580.10">
    <property type="entry name" value="paralog of FGE (formylglycine-generating enzyme)"/>
    <property type="match status" value="1"/>
</dbReference>
<reference evidence="2 3" key="1">
    <citation type="submission" date="2015-09" db="EMBL/GenBank/DDBJ databases">
        <title>Sorangium comparison.</title>
        <authorList>
            <person name="Zaburannyi N."/>
            <person name="Bunk B."/>
            <person name="Overmann J."/>
            <person name="Mueller R."/>
        </authorList>
    </citation>
    <scope>NUCLEOTIDE SEQUENCE [LARGE SCALE GENOMIC DNA]</scope>
    <source>
        <strain evidence="2 3">So ce26</strain>
    </source>
</reference>
<dbReference type="EMBL" id="CP012673">
    <property type="protein sequence ID" value="AUX45013.1"/>
    <property type="molecule type" value="Genomic_DNA"/>
</dbReference>
<dbReference type="Pfam" id="PF03781">
    <property type="entry name" value="FGE-sulfatase"/>
    <property type="match status" value="1"/>
</dbReference>
<protein>
    <recommendedName>
        <fullName evidence="1">Sulfatase-modifying factor enzyme-like domain-containing protein</fullName>
    </recommendedName>
</protein>
<dbReference type="InterPro" id="IPR005532">
    <property type="entry name" value="SUMF_dom"/>
</dbReference>
<dbReference type="AlphaFoldDB" id="A0A2L0F0G0"/>